<reference evidence="9 10" key="1">
    <citation type="submission" date="2019-02" db="EMBL/GenBank/DDBJ databases">
        <authorList>
            <consortium name="Pathogen Informatics"/>
        </authorList>
    </citation>
    <scope>NUCLEOTIDE SEQUENCE [LARGE SCALE GENOMIC DNA]</scope>
    <source>
        <strain evidence="9 10">3012STDY6756504</strain>
    </source>
</reference>
<evidence type="ECO:0000256" key="4">
    <source>
        <dbReference type="ARBA" id="ARBA00022692"/>
    </source>
</evidence>
<evidence type="ECO:0000256" key="6">
    <source>
        <dbReference type="ARBA" id="ARBA00023136"/>
    </source>
</evidence>
<dbReference type="RefSeq" id="WP_130917673.1">
    <property type="nucleotide sequence ID" value="NZ_JADLPI010000002.1"/>
</dbReference>
<keyword evidence="4 8" id="KW-0812">Transmembrane</keyword>
<feature type="transmembrane region" description="Helical" evidence="8">
    <location>
        <begin position="17"/>
        <end position="35"/>
    </location>
</feature>
<accession>A0A4U8W4M2</accession>
<name>A0A4U8W4M2_9NOCA</name>
<evidence type="ECO:0000313" key="10">
    <source>
        <dbReference type="Proteomes" id="UP000290439"/>
    </source>
</evidence>
<evidence type="ECO:0000256" key="3">
    <source>
        <dbReference type="ARBA" id="ARBA00022679"/>
    </source>
</evidence>
<feature type="transmembrane region" description="Helical" evidence="8">
    <location>
        <begin position="341"/>
        <end position="361"/>
    </location>
</feature>
<keyword evidence="5 8" id="KW-1133">Transmembrane helix</keyword>
<dbReference type="AlphaFoldDB" id="A0A4U8W4M2"/>
<dbReference type="InterPro" id="IPR018584">
    <property type="entry name" value="GT87"/>
</dbReference>
<dbReference type="EC" id="2.4.1.-" evidence="9"/>
<keyword evidence="9" id="KW-0328">Glycosyltransferase</keyword>
<evidence type="ECO:0000313" key="9">
    <source>
        <dbReference type="EMBL" id="VFA99474.1"/>
    </source>
</evidence>
<evidence type="ECO:0000256" key="2">
    <source>
        <dbReference type="ARBA" id="ARBA00022475"/>
    </source>
</evidence>
<evidence type="ECO:0000256" key="1">
    <source>
        <dbReference type="ARBA" id="ARBA00004651"/>
    </source>
</evidence>
<keyword evidence="3 9" id="KW-0808">Transferase</keyword>
<comment type="similarity">
    <text evidence="7">Belongs to the glycosyltransferase 87 family.</text>
</comment>
<feature type="transmembrane region" description="Helical" evidence="8">
    <location>
        <begin position="207"/>
        <end position="226"/>
    </location>
</feature>
<proteinExistence type="inferred from homology"/>
<evidence type="ECO:0000256" key="5">
    <source>
        <dbReference type="ARBA" id="ARBA00022989"/>
    </source>
</evidence>
<keyword evidence="2" id="KW-1003">Cell membrane</keyword>
<dbReference type="EMBL" id="LR215973">
    <property type="protein sequence ID" value="VFA99474.1"/>
    <property type="molecule type" value="Genomic_DNA"/>
</dbReference>
<feature type="transmembrane region" description="Helical" evidence="8">
    <location>
        <begin position="269"/>
        <end position="287"/>
    </location>
</feature>
<comment type="subcellular location">
    <subcellularLocation>
        <location evidence="1">Cell membrane</location>
        <topology evidence="1">Multi-pass membrane protein</topology>
    </subcellularLocation>
</comment>
<protein>
    <submittedName>
        <fullName evidence="9">Polyprenol-phosphate-mannose-dependent alpha-(1-2)-phosphatidylinositol pentamannoside mannosyltransferase</fullName>
        <ecNumber evidence="9">2.4.1.-</ecNumber>
    </submittedName>
</protein>
<dbReference type="NCBIfam" id="NF009915">
    <property type="entry name" value="PRK13375.1"/>
    <property type="match status" value="1"/>
</dbReference>
<feature type="transmembrane region" description="Helical" evidence="8">
    <location>
        <begin position="299"/>
        <end position="321"/>
    </location>
</feature>
<dbReference type="GO" id="GO:0016758">
    <property type="term" value="F:hexosyltransferase activity"/>
    <property type="evidence" value="ECO:0007669"/>
    <property type="project" value="InterPro"/>
</dbReference>
<organism evidence="9 10">
    <name type="scientific">Nocardia cyriacigeorgica</name>
    <dbReference type="NCBI Taxonomy" id="135487"/>
    <lineage>
        <taxon>Bacteria</taxon>
        <taxon>Bacillati</taxon>
        <taxon>Actinomycetota</taxon>
        <taxon>Actinomycetes</taxon>
        <taxon>Mycobacteriales</taxon>
        <taxon>Nocardiaceae</taxon>
        <taxon>Nocardia</taxon>
    </lineage>
</organism>
<evidence type="ECO:0000256" key="7">
    <source>
        <dbReference type="ARBA" id="ARBA00024033"/>
    </source>
</evidence>
<keyword evidence="6 8" id="KW-0472">Membrane</keyword>
<evidence type="ECO:0000256" key="8">
    <source>
        <dbReference type="SAM" id="Phobius"/>
    </source>
</evidence>
<dbReference type="GO" id="GO:0005886">
    <property type="term" value="C:plasma membrane"/>
    <property type="evidence" value="ECO:0007669"/>
    <property type="project" value="UniProtKB-SubCell"/>
</dbReference>
<feature type="transmembrane region" description="Helical" evidence="8">
    <location>
        <begin position="157"/>
        <end position="176"/>
    </location>
</feature>
<feature type="transmembrane region" description="Helical" evidence="8">
    <location>
        <begin position="373"/>
        <end position="393"/>
    </location>
</feature>
<gene>
    <name evidence="9" type="primary">pimE</name>
    <name evidence="9" type="ORF">NCTC10797_03257</name>
</gene>
<sequence length="418" mass="46180">MPTRSAAPHRWATHTRWAVAALAASVLARLLWMLFAPNGMNLVDLHVYVDGSAALLTDKLYDFTYAEKTPDFPLPFTYPPFAAVVFFPLHYLPFTVVAIAWLLAIAAALYAIVRIALELILGAETARQPGWRTASITWTAIGLWLEPVRTTMDYGQVNVFLVLAVMLAVRSARWWISGTLVGVVAGIKLTPAISGLYFLARRRWATVAWSAAVFGATVGLSFLISAKETRHYFGTLLGDADRIGPVGSVWNQSLRGALSRLLGYDVETGPWWVASVVLVAVLALLAWRALGPDDRLGTLLLVQLFGLLISPISWSHHWVWLLPTVLWLLYGPLREVSGARIFAGYWLVTALVGAPWVLSFFQDSIWTIPRPWVLSWLGTVDVIGVLAMLVWIICAPRLLTRTARPADLSRAPAPHPTR</sequence>
<dbReference type="Pfam" id="PF09594">
    <property type="entry name" value="GT87"/>
    <property type="match status" value="1"/>
</dbReference>
<dbReference type="Proteomes" id="UP000290439">
    <property type="component" value="Chromosome"/>
</dbReference>
<feature type="transmembrane region" description="Helical" evidence="8">
    <location>
        <begin position="91"/>
        <end position="113"/>
    </location>
</feature>
<feature type="transmembrane region" description="Helical" evidence="8">
    <location>
        <begin position="182"/>
        <end position="200"/>
    </location>
</feature>